<proteinExistence type="predicted"/>
<dbReference type="GeneID" id="140010616"/>
<evidence type="ECO:0000313" key="2">
    <source>
        <dbReference type="Proteomes" id="UP001652660"/>
    </source>
</evidence>
<sequence>MRRNTLVDIGYEGLPWTWRNSWDEELEIKERLDRGLCTHEWLEVFANVKRTHVENWASDHSILLLDTCPANRRRKRRFYFDKRWVQHEEAHQLINEAWNVTYEGSRMYKVTKSITSCRVRLLKWHNSKIGNVKKKIAEVKEELERKKEQHRKTAKEEIANLKKRLAEAYQEEEMF</sequence>
<evidence type="ECO:0000313" key="3">
    <source>
        <dbReference type="RefSeq" id="XP_071914021.1"/>
    </source>
</evidence>
<protein>
    <submittedName>
        <fullName evidence="3">Uncharacterized protein</fullName>
    </submittedName>
</protein>
<dbReference type="Proteomes" id="UP001652660">
    <property type="component" value="Chromosome 7c"/>
</dbReference>
<evidence type="ECO:0000256" key="1">
    <source>
        <dbReference type="SAM" id="Coils"/>
    </source>
</evidence>
<reference evidence="3" key="1">
    <citation type="submission" date="2025-08" db="UniProtKB">
        <authorList>
            <consortium name="RefSeq"/>
        </authorList>
    </citation>
    <scope>IDENTIFICATION</scope>
    <source>
        <tissue evidence="3">Leaves</tissue>
    </source>
</reference>
<accession>A0ABM4V3B6</accession>
<feature type="coiled-coil region" evidence="1">
    <location>
        <begin position="129"/>
        <end position="171"/>
    </location>
</feature>
<organism evidence="2 3">
    <name type="scientific">Coffea arabica</name>
    <name type="common">Arabian coffee</name>
    <dbReference type="NCBI Taxonomy" id="13443"/>
    <lineage>
        <taxon>Eukaryota</taxon>
        <taxon>Viridiplantae</taxon>
        <taxon>Streptophyta</taxon>
        <taxon>Embryophyta</taxon>
        <taxon>Tracheophyta</taxon>
        <taxon>Spermatophyta</taxon>
        <taxon>Magnoliopsida</taxon>
        <taxon>eudicotyledons</taxon>
        <taxon>Gunneridae</taxon>
        <taxon>Pentapetalae</taxon>
        <taxon>asterids</taxon>
        <taxon>lamiids</taxon>
        <taxon>Gentianales</taxon>
        <taxon>Rubiaceae</taxon>
        <taxon>Ixoroideae</taxon>
        <taxon>Gardenieae complex</taxon>
        <taxon>Bertiereae - Coffeeae clade</taxon>
        <taxon>Coffeeae</taxon>
        <taxon>Coffea</taxon>
    </lineage>
</organism>
<keyword evidence="2" id="KW-1185">Reference proteome</keyword>
<dbReference type="PANTHER" id="PTHR33710:SF62">
    <property type="entry name" value="DUF4283 DOMAIN PROTEIN"/>
    <property type="match status" value="1"/>
</dbReference>
<gene>
    <name evidence="3" type="primary">LOC140010616</name>
</gene>
<dbReference type="PANTHER" id="PTHR33710">
    <property type="entry name" value="BNAC02G09200D PROTEIN"/>
    <property type="match status" value="1"/>
</dbReference>
<dbReference type="RefSeq" id="XP_071914021.1">
    <property type="nucleotide sequence ID" value="XM_072057920.1"/>
</dbReference>
<name>A0ABM4V3B6_COFAR</name>
<keyword evidence="1" id="KW-0175">Coiled coil</keyword>